<dbReference type="Gene3D" id="1.10.510.10">
    <property type="entry name" value="Transferase(Phosphotransferase) domain 1"/>
    <property type="match status" value="1"/>
</dbReference>
<feature type="region of interest" description="Disordered" evidence="1">
    <location>
        <begin position="1"/>
        <end position="33"/>
    </location>
</feature>
<gene>
    <name evidence="3" type="ORF">H4R18_004721</name>
</gene>
<evidence type="ECO:0000313" key="3">
    <source>
        <dbReference type="EMBL" id="KAJ2778245.1"/>
    </source>
</evidence>
<dbReference type="OrthoDB" id="5584477at2759"/>
<keyword evidence="4" id="KW-1185">Reference proteome</keyword>
<organism evidence="3 4">
    <name type="scientific">Coemansia javaensis</name>
    <dbReference type="NCBI Taxonomy" id="2761396"/>
    <lineage>
        <taxon>Eukaryota</taxon>
        <taxon>Fungi</taxon>
        <taxon>Fungi incertae sedis</taxon>
        <taxon>Zoopagomycota</taxon>
        <taxon>Kickxellomycotina</taxon>
        <taxon>Kickxellomycetes</taxon>
        <taxon>Kickxellales</taxon>
        <taxon>Kickxellaceae</taxon>
        <taxon>Coemansia</taxon>
    </lineage>
</organism>
<feature type="region of interest" description="Disordered" evidence="1">
    <location>
        <begin position="385"/>
        <end position="406"/>
    </location>
</feature>
<reference evidence="3" key="1">
    <citation type="submission" date="2022-07" db="EMBL/GenBank/DDBJ databases">
        <title>Phylogenomic reconstructions and comparative analyses of Kickxellomycotina fungi.</title>
        <authorList>
            <person name="Reynolds N.K."/>
            <person name="Stajich J.E."/>
            <person name="Barry K."/>
            <person name="Grigoriev I.V."/>
            <person name="Crous P."/>
            <person name="Smith M.E."/>
        </authorList>
    </citation>
    <scope>NUCLEOTIDE SEQUENCE</scope>
    <source>
        <strain evidence="3">NBRC 105414</strain>
    </source>
</reference>
<evidence type="ECO:0000259" key="2">
    <source>
        <dbReference type="Pfam" id="PF17667"/>
    </source>
</evidence>
<comment type="caution">
    <text evidence="3">The sequence shown here is derived from an EMBL/GenBank/DDBJ whole genome shotgun (WGS) entry which is preliminary data.</text>
</comment>
<evidence type="ECO:0000313" key="4">
    <source>
        <dbReference type="Proteomes" id="UP001140217"/>
    </source>
</evidence>
<feature type="domain" description="Fungal-type protein kinase" evidence="2">
    <location>
        <begin position="134"/>
        <end position="531"/>
    </location>
</feature>
<dbReference type="PANTHER" id="PTHR38248:SF2">
    <property type="entry name" value="FUNK1 11"/>
    <property type="match status" value="1"/>
</dbReference>
<dbReference type="EMBL" id="JANBUL010000240">
    <property type="protein sequence ID" value="KAJ2778245.1"/>
    <property type="molecule type" value="Genomic_DNA"/>
</dbReference>
<dbReference type="SUPFAM" id="SSF56112">
    <property type="entry name" value="Protein kinase-like (PK-like)"/>
    <property type="match status" value="1"/>
</dbReference>
<dbReference type="PANTHER" id="PTHR38248">
    <property type="entry name" value="FUNK1 6"/>
    <property type="match status" value="1"/>
</dbReference>
<dbReference type="AlphaFoldDB" id="A0A9W8H3J7"/>
<dbReference type="Proteomes" id="UP001140217">
    <property type="component" value="Unassembled WGS sequence"/>
</dbReference>
<proteinExistence type="predicted"/>
<feature type="compositionally biased region" description="Acidic residues" evidence="1">
    <location>
        <begin position="7"/>
        <end position="29"/>
    </location>
</feature>
<evidence type="ECO:0000256" key="1">
    <source>
        <dbReference type="SAM" id="MobiDB-lite"/>
    </source>
</evidence>
<protein>
    <recommendedName>
        <fullName evidence="2">Fungal-type protein kinase domain-containing protein</fullName>
    </recommendedName>
</protein>
<dbReference type="InterPro" id="IPR040976">
    <property type="entry name" value="Pkinase_fungal"/>
</dbReference>
<dbReference type="Pfam" id="PF17667">
    <property type="entry name" value="Pkinase_fungal"/>
    <property type="match status" value="1"/>
</dbReference>
<name>A0A9W8H3J7_9FUNG</name>
<accession>A0A9W8H3J7</accession>
<dbReference type="InterPro" id="IPR011009">
    <property type="entry name" value="Kinase-like_dom_sf"/>
</dbReference>
<feature type="non-terminal residue" evidence="3">
    <location>
        <position position="670"/>
    </location>
</feature>
<sequence length="670" mass="73192">DGGAEDGSAEDGSAEDGGAEDGGVEDGGAEDGGAGVAARLRALRIDPPPEARGTVERFLPWLAGRLRGKRETAIYPAYMALLQYVAHCVGSTGAPRVVLPCTSDRKPTGCDEEIRVDTALVVRRDTSEAADLASEKSRPVSRDVFAYTEIKGAVTELHNAYEQLLQYSRQIYQSQHNRRFAWGLVVCATTAHLVLLTTDHAVASDAMDLATAAGRQAFLRVLVDLSFCSEAQLGYDPTVVWRAGPGTGRKGHWEIKCPALDGGTATYYARDSPLPADRLFGRHTRGFLASRRLEDVDSPDVFIKDAWAHSSPDASDDPRDEARLLQVIRNELDAGSDDDERPPYVRLEHGGPVRFEHGGMSVMDTTAAVLGRAYQGVAAQVQARAAVAQPPSSTHDDDAAEQPRPPAMPYRVHRRLAMSPVGEPLDWLNSAYELIIVMADAMHTHATILTKCGVLHRDISYNNVLTVRTKGQCVRGLLVDFDCAVEVGADRRARPERTGTPPFMSIQNLLGGPVPRSELDDWESALYVLCWFGMYGVSEADRAKRREEMKRDKRLLSEPKRWEIGTFREIASAKRDHMGDTEVFKECILDNFILGEDYDMLKLLAEVDASGSPTPKPKSLEEMVAALSGGDALANVNPFQRRFEKRTKIVAGLLKLIAVAASGARKALGF</sequence>